<dbReference type="RefSeq" id="WP_358131162.1">
    <property type="nucleotide sequence ID" value="NZ_JBFALK010000003.1"/>
</dbReference>
<comment type="caution">
    <text evidence="1">The sequence shown here is derived from an EMBL/GenBank/DDBJ whole genome shotgun (WGS) entry which is preliminary data.</text>
</comment>
<accession>A0ABV3GA28</accession>
<gene>
    <name evidence="1" type="ORF">AB0I59_07580</name>
</gene>
<proteinExistence type="predicted"/>
<evidence type="ECO:0000313" key="1">
    <source>
        <dbReference type="EMBL" id="MEV0968478.1"/>
    </source>
</evidence>
<dbReference type="Proteomes" id="UP001551675">
    <property type="component" value="Unassembled WGS sequence"/>
</dbReference>
<keyword evidence="2" id="KW-1185">Reference proteome</keyword>
<organism evidence="1 2">
    <name type="scientific">Microtetraspora glauca</name>
    <dbReference type="NCBI Taxonomy" id="1996"/>
    <lineage>
        <taxon>Bacteria</taxon>
        <taxon>Bacillati</taxon>
        <taxon>Actinomycetota</taxon>
        <taxon>Actinomycetes</taxon>
        <taxon>Streptosporangiales</taxon>
        <taxon>Streptosporangiaceae</taxon>
        <taxon>Microtetraspora</taxon>
    </lineage>
</organism>
<protein>
    <submittedName>
        <fullName evidence="1">Uncharacterized protein</fullName>
    </submittedName>
</protein>
<sequence>MTIAPAPYALITPEGDLTIGDQAVDFRDLLGPEGAARVPLRSYASVRGEWAGWVNDCSLLNGMPHNVVGSLVLLGFGGVAQPYAGPVVLTGWEWGYGSELRPLRVEQIDAIRALHADARRAADLDDSPSPTPGWVVEARKVAAEIRAMPTPGITFGVIS</sequence>
<dbReference type="EMBL" id="JBFALK010000003">
    <property type="protein sequence ID" value="MEV0968478.1"/>
    <property type="molecule type" value="Genomic_DNA"/>
</dbReference>
<name>A0ABV3GA28_MICGL</name>
<reference evidence="1 2" key="1">
    <citation type="submission" date="2024-06" db="EMBL/GenBank/DDBJ databases">
        <title>The Natural Products Discovery Center: Release of the First 8490 Sequenced Strains for Exploring Actinobacteria Biosynthetic Diversity.</title>
        <authorList>
            <person name="Kalkreuter E."/>
            <person name="Kautsar S.A."/>
            <person name="Yang D."/>
            <person name="Bader C.D."/>
            <person name="Teijaro C.N."/>
            <person name="Fluegel L."/>
            <person name="Davis C.M."/>
            <person name="Simpson J.R."/>
            <person name="Lauterbach L."/>
            <person name="Steele A.D."/>
            <person name="Gui C."/>
            <person name="Meng S."/>
            <person name="Li G."/>
            <person name="Viehrig K."/>
            <person name="Ye F."/>
            <person name="Su P."/>
            <person name="Kiefer A.F."/>
            <person name="Nichols A."/>
            <person name="Cepeda A.J."/>
            <person name="Yan W."/>
            <person name="Fan B."/>
            <person name="Jiang Y."/>
            <person name="Adhikari A."/>
            <person name="Zheng C.-J."/>
            <person name="Schuster L."/>
            <person name="Cowan T.M."/>
            <person name="Smanski M.J."/>
            <person name="Chevrette M.G."/>
            <person name="De Carvalho L.P.S."/>
            <person name="Shen B."/>
        </authorList>
    </citation>
    <scope>NUCLEOTIDE SEQUENCE [LARGE SCALE GENOMIC DNA]</scope>
    <source>
        <strain evidence="1 2">NPDC050100</strain>
    </source>
</reference>
<evidence type="ECO:0000313" key="2">
    <source>
        <dbReference type="Proteomes" id="UP001551675"/>
    </source>
</evidence>